<dbReference type="Proteomes" id="UP000474296">
    <property type="component" value="Unassembled WGS sequence"/>
</dbReference>
<accession>A0A6M0CXT8</accession>
<dbReference type="InterPro" id="IPR011250">
    <property type="entry name" value="OMP/PagP_B-barrel"/>
</dbReference>
<evidence type="ECO:0000256" key="5">
    <source>
        <dbReference type="ARBA" id="ARBA00023288"/>
    </source>
</evidence>
<sequence length="449" mass="49590">MLQNKILILAFLASFLLSSCGAYFNQPLGVEQARLGEETSLNDQLKSLPLPKEPLVAGVYKFRDQTGQYKNVEQGTSWSTAVSQGTTSILLKALEDSRWFVPIERENVGNLLNERQIIRNTRQQYSGAKKNNQPALPPLLYAGILLEGGVISYDSNILTGGAGARYFGAGASARYRQDRITVYLRAISTSNGKILKTVYVSKTVLSQAVDASIFRFVKLQRLLEAETGFTRNEPVQLAVTEAIEKAVETLIIEGVKDNIWFVKDDNEKQALLDRYEADVTQAESTELYNRLLKKRRSSNSVGITAGGAFIDGDFAESRLTGSFGASYKHAFSPAFGVSGAINGFALKNEGVFSDSFVSFDFNGELTILPKDSFSPYLTAGVGSYFTTALDDANLKFQYGLGFEYMGFQNIGIKIFGENNISIADDLDRTVAGKRNDHFWRFGIGLNYYF</sequence>
<evidence type="ECO:0000256" key="2">
    <source>
        <dbReference type="ARBA" id="ARBA00022729"/>
    </source>
</evidence>
<dbReference type="SUPFAM" id="SSF56925">
    <property type="entry name" value="OMPA-like"/>
    <property type="match status" value="1"/>
</dbReference>
<dbReference type="PANTHER" id="PTHR41164:SF1">
    <property type="entry name" value="CURLI PRODUCTION ASSEMBLY_TRANSPORT COMPONENT CSGG"/>
    <property type="match status" value="1"/>
</dbReference>
<keyword evidence="8" id="KW-1185">Reference proteome</keyword>
<feature type="chain" id="PRO_5027063661" evidence="6">
    <location>
        <begin position="25"/>
        <end position="449"/>
    </location>
</feature>
<dbReference type="RefSeq" id="WP_164033188.1">
    <property type="nucleotide sequence ID" value="NZ_JAABOQ010000006.1"/>
</dbReference>
<evidence type="ECO:0000313" key="8">
    <source>
        <dbReference type="Proteomes" id="UP000474296"/>
    </source>
</evidence>
<feature type="signal peptide" evidence="6">
    <location>
        <begin position="1"/>
        <end position="24"/>
    </location>
</feature>
<keyword evidence="3" id="KW-0472">Membrane</keyword>
<dbReference type="PROSITE" id="PS51257">
    <property type="entry name" value="PROKAR_LIPOPROTEIN"/>
    <property type="match status" value="1"/>
</dbReference>
<dbReference type="Gene3D" id="2.40.160.20">
    <property type="match status" value="1"/>
</dbReference>
<keyword evidence="5" id="KW-0449">Lipoprotein</keyword>
<organism evidence="7 8">
    <name type="scientific">Spongiivirga citrea</name>
    <dbReference type="NCBI Taxonomy" id="1481457"/>
    <lineage>
        <taxon>Bacteria</taxon>
        <taxon>Pseudomonadati</taxon>
        <taxon>Bacteroidota</taxon>
        <taxon>Flavobacteriia</taxon>
        <taxon>Flavobacteriales</taxon>
        <taxon>Flavobacteriaceae</taxon>
        <taxon>Spongiivirga</taxon>
    </lineage>
</organism>
<evidence type="ECO:0000256" key="4">
    <source>
        <dbReference type="ARBA" id="ARBA00023139"/>
    </source>
</evidence>
<dbReference type="InterPro" id="IPR005534">
    <property type="entry name" value="Curli_assmbl/transp-comp_CsgG"/>
</dbReference>
<dbReference type="EMBL" id="JAABOQ010000006">
    <property type="protein sequence ID" value="NER18500.1"/>
    <property type="molecule type" value="Genomic_DNA"/>
</dbReference>
<name>A0A6M0CXT8_9FLAO</name>
<dbReference type="Pfam" id="PF03783">
    <property type="entry name" value="CsgG"/>
    <property type="match status" value="1"/>
</dbReference>
<evidence type="ECO:0000256" key="6">
    <source>
        <dbReference type="SAM" id="SignalP"/>
    </source>
</evidence>
<proteinExistence type="predicted"/>
<gene>
    <name evidence="7" type="ORF">GWK10_14875</name>
</gene>
<dbReference type="AlphaFoldDB" id="A0A6M0CXT8"/>
<evidence type="ECO:0000313" key="7">
    <source>
        <dbReference type="EMBL" id="NER18500.1"/>
    </source>
</evidence>
<dbReference type="GO" id="GO:0030288">
    <property type="term" value="C:outer membrane-bounded periplasmic space"/>
    <property type="evidence" value="ECO:0007669"/>
    <property type="project" value="InterPro"/>
</dbReference>
<keyword evidence="2 6" id="KW-0732">Signal</keyword>
<evidence type="ECO:0000256" key="3">
    <source>
        <dbReference type="ARBA" id="ARBA00023136"/>
    </source>
</evidence>
<comment type="caution">
    <text evidence="7">The sequence shown here is derived from an EMBL/GenBank/DDBJ whole genome shotgun (WGS) entry which is preliminary data.</text>
</comment>
<evidence type="ECO:0000256" key="1">
    <source>
        <dbReference type="ARBA" id="ARBA00022475"/>
    </source>
</evidence>
<dbReference type="Gene3D" id="3.40.50.10610">
    <property type="entry name" value="ABC-type transport auxiliary lipoprotein component"/>
    <property type="match status" value="2"/>
</dbReference>
<dbReference type="PANTHER" id="PTHR41164">
    <property type="entry name" value="CURLI PRODUCTION ASSEMBLY/TRANSPORT COMPONENT CSGG"/>
    <property type="match status" value="1"/>
</dbReference>
<keyword evidence="4" id="KW-0564">Palmitate</keyword>
<keyword evidence="1" id="KW-1003">Cell membrane</keyword>
<protein>
    <submittedName>
        <fullName evidence="7">Outer membrane beta-barrel protein</fullName>
    </submittedName>
</protein>
<reference evidence="7 8" key="1">
    <citation type="submission" date="2020-01" db="EMBL/GenBank/DDBJ databases">
        <title>Spongiivirga citrea KCTC 32990T.</title>
        <authorList>
            <person name="Wang G."/>
        </authorList>
    </citation>
    <scope>NUCLEOTIDE SEQUENCE [LARGE SCALE GENOMIC DNA]</scope>
    <source>
        <strain evidence="7 8">KCTC 32990</strain>
    </source>
</reference>